<evidence type="ECO:0000259" key="2">
    <source>
        <dbReference type="Pfam" id="PF13439"/>
    </source>
</evidence>
<dbReference type="CDD" id="cd03801">
    <property type="entry name" value="GT4_PimA-like"/>
    <property type="match status" value="1"/>
</dbReference>
<keyword evidence="3" id="KW-0808">Transferase</keyword>
<dbReference type="InterPro" id="IPR028098">
    <property type="entry name" value="Glyco_trans_4-like_N"/>
</dbReference>
<evidence type="ECO:0000313" key="4">
    <source>
        <dbReference type="Proteomes" id="UP000283745"/>
    </source>
</evidence>
<comment type="caution">
    <text evidence="3">The sequence shown here is derived from an EMBL/GenBank/DDBJ whole genome shotgun (WGS) entry which is preliminary data.</text>
</comment>
<organism evidence="3 4">
    <name type="scientific">Blautia obeum</name>
    <dbReference type="NCBI Taxonomy" id="40520"/>
    <lineage>
        <taxon>Bacteria</taxon>
        <taxon>Bacillati</taxon>
        <taxon>Bacillota</taxon>
        <taxon>Clostridia</taxon>
        <taxon>Lachnospirales</taxon>
        <taxon>Lachnospiraceae</taxon>
        <taxon>Blautia</taxon>
    </lineage>
</organism>
<accession>A0A414JBU9</accession>
<dbReference type="InterPro" id="IPR050194">
    <property type="entry name" value="Glycosyltransferase_grp1"/>
</dbReference>
<dbReference type="AlphaFoldDB" id="A0A414JBU9"/>
<dbReference type="RefSeq" id="WP_118039488.1">
    <property type="nucleotide sequence ID" value="NZ_CABJFK010000001.1"/>
</dbReference>
<gene>
    <name evidence="3" type="ORF">DW740_01270</name>
</gene>
<proteinExistence type="predicted"/>
<evidence type="ECO:0000259" key="1">
    <source>
        <dbReference type="Pfam" id="PF00534"/>
    </source>
</evidence>
<sequence>MKILYITPYKINDNGVSSGTVVSVKNALIDAGNEVTVIDDLHIPKWFSFFLKIVSKLSSKQTDILREPYVLKKMASEIEKRSKNLDFDAVFSQTSVLCAFYKGKKPIVFYTDASFGGMLDYYWNPKDWASFSLKHGNLVEKMALENCNRAIYASQWATNTAIKCYGIDPQKCVVINRGANIYHGLKMNDIRKWVENRACVTSKGEYRFLFVGRNWERKGGPLALEIVTLLNQMGYHSRLIVVGCKPVINDSQKKYIELIGFLDKSIPTENERLQNEFLKSDFYLQPSKQEAQGIAYTEASAFGVPVIATNTGGVSGVVTERNGFLLETDDTANEYVKKILPVLTDKEMYKSLAMNTFAFYQDSLNWGSVGKRLTATVEEAIEEQNRRKL</sequence>
<dbReference type="GO" id="GO:0016758">
    <property type="term" value="F:hexosyltransferase activity"/>
    <property type="evidence" value="ECO:0007669"/>
    <property type="project" value="TreeGrafter"/>
</dbReference>
<dbReference type="Proteomes" id="UP000283745">
    <property type="component" value="Unassembled WGS sequence"/>
</dbReference>
<dbReference type="PANTHER" id="PTHR45947">
    <property type="entry name" value="SULFOQUINOVOSYL TRANSFERASE SQD2"/>
    <property type="match status" value="1"/>
</dbReference>
<dbReference type="PANTHER" id="PTHR45947:SF3">
    <property type="entry name" value="SULFOQUINOVOSYL TRANSFERASE SQD2"/>
    <property type="match status" value="1"/>
</dbReference>
<dbReference type="Gene3D" id="3.40.50.2000">
    <property type="entry name" value="Glycogen Phosphorylase B"/>
    <property type="match status" value="2"/>
</dbReference>
<dbReference type="EMBL" id="QSKF01000001">
    <property type="protein sequence ID" value="RHE41963.1"/>
    <property type="molecule type" value="Genomic_DNA"/>
</dbReference>
<dbReference type="Pfam" id="PF00534">
    <property type="entry name" value="Glycos_transf_1"/>
    <property type="match status" value="1"/>
</dbReference>
<evidence type="ECO:0000313" key="3">
    <source>
        <dbReference type="EMBL" id="RHE41963.1"/>
    </source>
</evidence>
<protein>
    <submittedName>
        <fullName evidence="3">Glycosyltransferase</fullName>
    </submittedName>
</protein>
<dbReference type="Pfam" id="PF13439">
    <property type="entry name" value="Glyco_transf_4"/>
    <property type="match status" value="1"/>
</dbReference>
<dbReference type="SUPFAM" id="SSF53756">
    <property type="entry name" value="UDP-Glycosyltransferase/glycogen phosphorylase"/>
    <property type="match status" value="1"/>
</dbReference>
<reference evidence="3 4" key="1">
    <citation type="submission" date="2018-08" db="EMBL/GenBank/DDBJ databases">
        <title>A genome reference for cultivated species of the human gut microbiota.</title>
        <authorList>
            <person name="Zou Y."/>
            <person name="Xue W."/>
            <person name="Luo G."/>
        </authorList>
    </citation>
    <scope>NUCLEOTIDE SEQUENCE [LARGE SCALE GENOMIC DNA]</scope>
    <source>
        <strain evidence="3 4">AM28-23</strain>
    </source>
</reference>
<dbReference type="InterPro" id="IPR001296">
    <property type="entry name" value="Glyco_trans_1"/>
</dbReference>
<name>A0A414JBU9_9FIRM</name>
<feature type="domain" description="Glycosyltransferase subfamily 4-like N-terminal" evidence="2">
    <location>
        <begin position="21"/>
        <end position="180"/>
    </location>
</feature>
<feature type="domain" description="Glycosyl transferase family 1" evidence="1">
    <location>
        <begin position="202"/>
        <end position="355"/>
    </location>
</feature>